<keyword evidence="1" id="KW-0539">Nucleus</keyword>
<accession>A0A1L9VGE7</accession>
<dbReference type="AlphaFoldDB" id="A0A1L9VGE7"/>
<name>A0A1L9VGE7_ASPGL</name>
<dbReference type="EMBL" id="KV878900">
    <property type="protein sequence ID" value="OJJ83011.1"/>
    <property type="molecule type" value="Genomic_DNA"/>
</dbReference>
<dbReference type="PANTHER" id="PTHR37534">
    <property type="entry name" value="TRANSCRIPTIONAL ACTIVATOR PROTEIN UGA3"/>
    <property type="match status" value="1"/>
</dbReference>
<keyword evidence="3" id="KW-1185">Reference proteome</keyword>
<organism evidence="2 3">
    <name type="scientific">Aspergillus glaucus CBS 516.65</name>
    <dbReference type="NCBI Taxonomy" id="1160497"/>
    <lineage>
        <taxon>Eukaryota</taxon>
        <taxon>Fungi</taxon>
        <taxon>Dikarya</taxon>
        <taxon>Ascomycota</taxon>
        <taxon>Pezizomycotina</taxon>
        <taxon>Eurotiomycetes</taxon>
        <taxon>Eurotiomycetidae</taxon>
        <taxon>Eurotiales</taxon>
        <taxon>Aspergillaceae</taxon>
        <taxon>Aspergillus</taxon>
        <taxon>Aspergillus subgen. Aspergillus</taxon>
    </lineage>
</organism>
<feature type="non-terminal residue" evidence="2">
    <location>
        <position position="1"/>
    </location>
</feature>
<dbReference type="GO" id="GO:0005634">
    <property type="term" value="C:nucleus"/>
    <property type="evidence" value="ECO:0007669"/>
    <property type="project" value="TreeGrafter"/>
</dbReference>
<dbReference type="GO" id="GO:0000976">
    <property type="term" value="F:transcription cis-regulatory region binding"/>
    <property type="evidence" value="ECO:0007669"/>
    <property type="project" value="TreeGrafter"/>
</dbReference>
<gene>
    <name evidence="2" type="ORF">ASPGLDRAFT_128823</name>
</gene>
<dbReference type="PANTHER" id="PTHR37534:SF9">
    <property type="entry name" value="ZN(II)2CYS6 TRANSCRIPTION FACTOR (EUROFUNG)"/>
    <property type="match status" value="1"/>
</dbReference>
<proteinExistence type="predicted"/>
<evidence type="ECO:0000313" key="3">
    <source>
        <dbReference type="Proteomes" id="UP000184300"/>
    </source>
</evidence>
<dbReference type="GO" id="GO:0045944">
    <property type="term" value="P:positive regulation of transcription by RNA polymerase II"/>
    <property type="evidence" value="ECO:0007669"/>
    <property type="project" value="TreeGrafter"/>
</dbReference>
<reference evidence="3" key="1">
    <citation type="journal article" date="2017" name="Genome Biol.">
        <title>Comparative genomics reveals high biological diversity and specific adaptations in the industrially and medically important fungal genus Aspergillus.</title>
        <authorList>
            <person name="de Vries R.P."/>
            <person name="Riley R."/>
            <person name="Wiebenga A."/>
            <person name="Aguilar-Osorio G."/>
            <person name="Amillis S."/>
            <person name="Uchima C.A."/>
            <person name="Anderluh G."/>
            <person name="Asadollahi M."/>
            <person name="Askin M."/>
            <person name="Barry K."/>
            <person name="Battaglia E."/>
            <person name="Bayram O."/>
            <person name="Benocci T."/>
            <person name="Braus-Stromeyer S.A."/>
            <person name="Caldana C."/>
            <person name="Canovas D."/>
            <person name="Cerqueira G.C."/>
            <person name="Chen F."/>
            <person name="Chen W."/>
            <person name="Choi C."/>
            <person name="Clum A."/>
            <person name="Dos Santos R.A."/>
            <person name="Damasio A.R."/>
            <person name="Diallinas G."/>
            <person name="Emri T."/>
            <person name="Fekete E."/>
            <person name="Flipphi M."/>
            <person name="Freyberg S."/>
            <person name="Gallo A."/>
            <person name="Gournas C."/>
            <person name="Habgood R."/>
            <person name="Hainaut M."/>
            <person name="Harispe M.L."/>
            <person name="Henrissat B."/>
            <person name="Hilden K.S."/>
            <person name="Hope R."/>
            <person name="Hossain A."/>
            <person name="Karabika E."/>
            <person name="Karaffa L."/>
            <person name="Karanyi Z."/>
            <person name="Krasevec N."/>
            <person name="Kuo A."/>
            <person name="Kusch H."/>
            <person name="LaButti K."/>
            <person name="Lagendijk E.L."/>
            <person name="Lapidus A."/>
            <person name="Levasseur A."/>
            <person name="Lindquist E."/>
            <person name="Lipzen A."/>
            <person name="Logrieco A.F."/>
            <person name="MacCabe A."/>
            <person name="Maekelae M.R."/>
            <person name="Malavazi I."/>
            <person name="Melin P."/>
            <person name="Meyer V."/>
            <person name="Mielnichuk N."/>
            <person name="Miskei M."/>
            <person name="Molnar A.P."/>
            <person name="Mule G."/>
            <person name="Ngan C.Y."/>
            <person name="Orejas M."/>
            <person name="Orosz E."/>
            <person name="Ouedraogo J.P."/>
            <person name="Overkamp K.M."/>
            <person name="Park H.-S."/>
            <person name="Perrone G."/>
            <person name="Piumi F."/>
            <person name="Punt P.J."/>
            <person name="Ram A.F."/>
            <person name="Ramon A."/>
            <person name="Rauscher S."/>
            <person name="Record E."/>
            <person name="Riano-Pachon D.M."/>
            <person name="Robert V."/>
            <person name="Roehrig J."/>
            <person name="Ruller R."/>
            <person name="Salamov A."/>
            <person name="Salih N.S."/>
            <person name="Samson R.A."/>
            <person name="Sandor E."/>
            <person name="Sanguinetti M."/>
            <person name="Schuetze T."/>
            <person name="Sepcic K."/>
            <person name="Shelest E."/>
            <person name="Sherlock G."/>
            <person name="Sophianopoulou V."/>
            <person name="Squina F.M."/>
            <person name="Sun H."/>
            <person name="Susca A."/>
            <person name="Todd R.B."/>
            <person name="Tsang A."/>
            <person name="Unkles S.E."/>
            <person name="van de Wiele N."/>
            <person name="van Rossen-Uffink D."/>
            <person name="Oliveira J.V."/>
            <person name="Vesth T.C."/>
            <person name="Visser J."/>
            <person name="Yu J.-H."/>
            <person name="Zhou M."/>
            <person name="Andersen M.R."/>
            <person name="Archer D.B."/>
            <person name="Baker S.E."/>
            <person name="Benoit I."/>
            <person name="Brakhage A.A."/>
            <person name="Braus G.H."/>
            <person name="Fischer R."/>
            <person name="Frisvad J.C."/>
            <person name="Goldman G.H."/>
            <person name="Houbraken J."/>
            <person name="Oakley B."/>
            <person name="Pocsi I."/>
            <person name="Scazzocchio C."/>
            <person name="Seiboth B."/>
            <person name="vanKuyk P.A."/>
            <person name="Wortman J."/>
            <person name="Dyer P.S."/>
            <person name="Grigoriev I.V."/>
        </authorList>
    </citation>
    <scope>NUCLEOTIDE SEQUENCE [LARGE SCALE GENOMIC DNA]</scope>
    <source>
        <strain evidence="3">CBS 516.65</strain>
    </source>
</reference>
<dbReference type="GeneID" id="34457097"/>
<evidence type="ECO:0000313" key="2">
    <source>
        <dbReference type="EMBL" id="OJJ83011.1"/>
    </source>
</evidence>
<dbReference type="VEuPathDB" id="FungiDB:ASPGLDRAFT_128823"/>
<dbReference type="OrthoDB" id="5418899at2759"/>
<evidence type="ECO:0008006" key="4">
    <source>
        <dbReference type="Google" id="ProtNLM"/>
    </source>
</evidence>
<dbReference type="RefSeq" id="XP_022399709.1">
    <property type="nucleotide sequence ID" value="XM_022540836.1"/>
</dbReference>
<evidence type="ECO:0000256" key="1">
    <source>
        <dbReference type="ARBA" id="ARBA00023242"/>
    </source>
</evidence>
<dbReference type="STRING" id="1160497.A0A1L9VGE7"/>
<sequence>ENQYDRYEVAFFLRCFSEGPRRWMDLFAGQHSYFSQHVVQFAHTSTLVRYAACAVAAKQLGQMNDPISKIRQTHCQRLMFRAFSETTLDFLWYGAKYYEKAIQLLTKQLSHDDHSIPGLSPCCIYQTGLTPVSNDPSFHNEQEEAASVFQVIAACILCQYEDLMDTQNLSMWCKMGLPLDDMGHFVVNYAAEAHAEAIFFKVLVRQLCQLVNLETGDASQWTCMEDEFNRWYDMLPPSFSCSIDWPCSVVVDDEQTSSMKATYHESWFCNDLCAITMTFYHMARMLLLIHRPVDVFLMGQPHNALDILSTYHSLQRELRQHAMKIIPIARAMPDDRVRKNLLQPLYTAGRSLVDTNERQELLDLLLQVESDFEFATEYHLKDLSREWGIPWHTQNRIRVDEECQRA</sequence>
<dbReference type="Proteomes" id="UP000184300">
    <property type="component" value="Unassembled WGS sequence"/>
</dbReference>
<dbReference type="GO" id="GO:0003700">
    <property type="term" value="F:DNA-binding transcription factor activity"/>
    <property type="evidence" value="ECO:0007669"/>
    <property type="project" value="TreeGrafter"/>
</dbReference>
<protein>
    <recommendedName>
        <fullName evidence="4">Transcription factor domain-containing protein</fullName>
    </recommendedName>
</protein>